<evidence type="ECO:0000313" key="5">
    <source>
        <dbReference type="Proteomes" id="UP000060345"/>
    </source>
</evidence>
<dbReference type="STRING" id="1236517.ADJ77_04000"/>
<keyword evidence="6" id="KW-1185">Reference proteome</keyword>
<dbReference type="RefSeq" id="WP_025077574.1">
    <property type="nucleotide sequence ID" value="NZ_BAKO01000002.1"/>
</dbReference>
<keyword evidence="2" id="KW-1133">Transmembrane helix</keyword>
<gene>
    <name evidence="3" type="ORF">ADJ77_04000</name>
    <name evidence="4" type="ORF">J5A51_11120</name>
</gene>
<evidence type="ECO:0000256" key="1">
    <source>
        <dbReference type="SAM" id="MobiDB-lite"/>
    </source>
</evidence>
<evidence type="ECO:0000313" key="6">
    <source>
        <dbReference type="Proteomes" id="UP000682005"/>
    </source>
</evidence>
<reference evidence="3 5" key="1">
    <citation type="submission" date="2015-07" db="EMBL/GenBank/DDBJ databases">
        <authorList>
            <person name="Noorani M."/>
        </authorList>
    </citation>
    <scope>NUCLEOTIDE SEQUENCE [LARGE SCALE GENOMIC DNA]</scope>
    <source>
        <strain evidence="3 5">W1435</strain>
    </source>
</reference>
<dbReference type="EMBL" id="CP072370">
    <property type="protein sequence ID" value="QUB86619.1"/>
    <property type="molecule type" value="Genomic_DNA"/>
</dbReference>
<feature type="transmembrane region" description="Helical" evidence="2">
    <location>
        <begin position="14"/>
        <end position="35"/>
    </location>
</feature>
<proteinExistence type="predicted"/>
<dbReference type="KEGG" id="pfus:ADJ77_04000"/>
<dbReference type="OrthoDB" id="1082769at2"/>
<evidence type="ECO:0000313" key="4">
    <source>
        <dbReference type="EMBL" id="QUB86619.1"/>
    </source>
</evidence>
<protein>
    <submittedName>
        <fullName evidence="3">Uncharacterized protein</fullName>
    </submittedName>
</protein>
<feature type="compositionally biased region" description="Low complexity" evidence="1">
    <location>
        <begin position="113"/>
        <end position="127"/>
    </location>
</feature>
<keyword evidence="2" id="KW-0812">Transmembrane</keyword>
<dbReference type="EMBL" id="CP012074">
    <property type="protein sequence ID" value="AKU68995.1"/>
    <property type="molecule type" value="Genomic_DNA"/>
</dbReference>
<reference evidence="4 6" key="2">
    <citation type="submission" date="2021-03" db="EMBL/GenBank/DDBJ databases">
        <title>Human Oral Microbial Genomes.</title>
        <authorList>
            <person name="Johnston C.D."/>
            <person name="Chen T."/>
            <person name="Dewhirst F.E."/>
        </authorList>
    </citation>
    <scope>NUCLEOTIDE SEQUENCE [LARGE SCALE GENOMIC DNA]</scope>
    <source>
        <strain evidence="4 6">W1435</strain>
    </source>
</reference>
<evidence type="ECO:0000313" key="3">
    <source>
        <dbReference type="EMBL" id="AKU68995.1"/>
    </source>
</evidence>
<feature type="compositionally biased region" description="Basic and acidic residues" evidence="1">
    <location>
        <begin position="82"/>
        <end position="111"/>
    </location>
</feature>
<dbReference type="Proteomes" id="UP000060345">
    <property type="component" value="Chromosome 1"/>
</dbReference>
<dbReference type="Proteomes" id="UP000682005">
    <property type="component" value="Chromosome 1"/>
</dbReference>
<sequence>MSKQNKQRKFTKSLVFKVICGLVVLILLGLIYNFIVAEDDPPMTLEEQEEVQKRNADVDTIDIVGNYLWPDMKPSKQDMITEEEKTAEVSKDKDKKEEKVAPSTEKVHSNRYDAPIAAPAPDIAPAAELPAKQTAPSIEKLAAPKIEKIE</sequence>
<organism evidence="3 5">
    <name type="scientific">Prevotella fusca JCM 17724</name>
    <dbReference type="NCBI Taxonomy" id="1236517"/>
    <lineage>
        <taxon>Bacteria</taxon>
        <taxon>Pseudomonadati</taxon>
        <taxon>Bacteroidota</taxon>
        <taxon>Bacteroidia</taxon>
        <taxon>Bacteroidales</taxon>
        <taxon>Prevotellaceae</taxon>
        <taxon>Prevotella</taxon>
    </lineage>
</organism>
<feature type="region of interest" description="Disordered" evidence="1">
    <location>
        <begin position="74"/>
        <end position="150"/>
    </location>
</feature>
<name>A0A0K1NJ01_9BACT</name>
<keyword evidence="2" id="KW-0472">Membrane</keyword>
<dbReference type="AlphaFoldDB" id="A0A0K1NJ01"/>
<accession>A0A0K1NJ01</accession>
<evidence type="ECO:0000256" key="2">
    <source>
        <dbReference type="SAM" id="Phobius"/>
    </source>
</evidence>